<dbReference type="SUPFAM" id="SSF48264">
    <property type="entry name" value="Cytochrome P450"/>
    <property type="match status" value="1"/>
</dbReference>
<sequence length="402" mass="45490">MAHARESSVVFSNPQEAKNRRSLLAPSFSRQAVMKLEYTIQQKVDQLVTLLQKYYSSPDSTAEISIAYRSLTTDVVTEYCFANSIDTLAHPNFSHPVAKQTRDVVKRMWIQVHFPFVIDIVKCVPEKFVLWLFPHFASFVDVKARFERQVDSLISNPDALSTTDHETIFHHLLAPKDLQLRPSRTSLVHEAFTLIGAGSDTVGHACTVGTYFALQDHSISMRLSEELREAWPDEDRPMSFSGLEKLPYLTAFIKEALRMSIGVIHPLPRIVSDETPEIGGLKLPAGTVVGMSQYFMHMNPEVFSDPYTFNPDRWLVEDTSEMMLNFVPFSKGPRQCIGLNLAWCELYLILGNVFRKLNLCLVGDNEDIDLKLGKVPNYFVPVWEKSGYKAFCKSAAGLKSSE</sequence>
<evidence type="ECO:0000256" key="12">
    <source>
        <dbReference type="ARBA" id="ARBA00023136"/>
    </source>
</evidence>
<dbReference type="InterPro" id="IPR036396">
    <property type="entry name" value="Cyt_P450_sf"/>
</dbReference>
<evidence type="ECO:0000256" key="7">
    <source>
        <dbReference type="ARBA" id="ARBA00022723"/>
    </source>
</evidence>
<evidence type="ECO:0000256" key="11">
    <source>
        <dbReference type="ARBA" id="ARBA00023033"/>
    </source>
</evidence>
<name>A0A0D0BJV0_9AGAR</name>
<reference evidence="15 16" key="1">
    <citation type="submission" date="2014-04" db="EMBL/GenBank/DDBJ databases">
        <title>Evolutionary Origins and Diversification of the Mycorrhizal Mutualists.</title>
        <authorList>
            <consortium name="DOE Joint Genome Institute"/>
            <consortium name="Mycorrhizal Genomics Consortium"/>
            <person name="Kohler A."/>
            <person name="Kuo A."/>
            <person name="Nagy L.G."/>
            <person name="Floudas D."/>
            <person name="Copeland A."/>
            <person name="Barry K.W."/>
            <person name="Cichocki N."/>
            <person name="Veneault-Fourrey C."/>
            <person name="LaButti K."/>
            <person name="Lindquist E.A."/>
            <person name="Lipzen A."/>
            <person name="Lundell T."/>
            <person name="Morin E."/>
            <person name="Murat C."/>
            <person name="Riley R."/>
            <person name="Ohm R."/>
            <person name="Sun H."/>
            <person name="Tunlid A."/>
            <person name="Henrissat B."/>
            <person name="Grigoriev I.V."/>
            <person name="Hibbett D.S."/>
            <person name="Martin F."/>
        </authorList>
    </citation>
    <scope>NUCLEOTIDE SEQUENCE [LARGE SCALE GENOMIC DNA]</scope>
    <source>
        <strain evidence="15 16">FD-317 M1</strain>
    </source>
</reference>
<dbReference type="PROSITE" id="PS00086">
    <property type="entry name" value="CYTOCHROME_P450"/>
    <property type="match status" value="1"/>
</dbReference>
<comment type="cofactor">
    <cofactor evidence="1 13">
        <name>heme</name>
        <dbReference type="ChEBI" id="CHEBI:30413"/>
    </cofactor>
</comment>
<dbReference type="PANTHER" id="PTHR24305:SF166">
    <property type="entry name" value="CYTOCHROME P450 12A4, MITOCHONDRIAL-RELATED"/>
    <property type="match status" value="1"/>
</dbReference>
<gene>
    <name evidence="15" type="ORF">GYMLUDRAFT_48175</name>
</gene>
<dbReference type="HOGENOM" id="CLU_001570_14_4_1"/>
<evidence type="ECO:0000256" key="3">
    <source>
        <dbReference type="ARBA" id="ARBA00004721"/>
    </source>
</evidence>
<evidence type="ECO:0000256" key="6">
    <source>
        <dbReference type="ARBA" id="ARBA00022692"/>
    </source>
</evidence>
<proteinExistence type="inferred from homology"/>
<dbReference type="GO" id="GO:0020037">
    <property type="term" value="F:heme binding"/>
    <property type="evidence" value="ECO:0007669"/>
    <property type="project" value="InterPro"/>
</dbReference>
<keyword evidence="8" id="KW-1133">Transmembrane helix</keyword>
<dbReference type="InterPro" id="IPR001128">
    <property type="entry name" value="Cyt_P450"/>
</dbReference>
<dbReference type="GO" id="GO:0016705">
    <property type="term" value="F:oxidoreductase activity, acting on paired donors, with incorporation or reduction of molecular oxygen"/>
    <property type="evidence" value="ECO:0007669"/>
    <property type="project" value="InterPro"/>
</dbReference>
<organism evidence="15 16">
    <name type="scientific">Collybiopsis luxurians FD-317 M1</name>
    <dbReference type="NCBI Taxonomy" id="944289"/>
    <lineage>
        <taxon>Eukaryota</taxon>
        <taxon>Fungi</taxon>
        <taxon>Dikarya</taxon>
        <taxon>Basidiomycota</taxon>
        <taxon>Agaricomycotina</taxon>
        <taxon>Agaricomycetes</taxon>
        <taxon>Agaricomycetidae</taxon>
        <taxon>Agaricales</taxon>
        <taxon>Marasmiineae</taxon>
        <taxon>Omphalotaceae</taxon>
        <taxon>Collybiopsis</taxon>
        <taxon>Collybiopsis luxurians</taxon>
    </lineage>
</organism>
<feature type="binding site" description="axial binding residue" evidence="13">
    <location>
        <position position="336"/>
    </location>
    <ligand>
        <name>heme</name>
        <dbReference type="ChEBI" id="CHEBI:30413"/>
    </ligand>
    <ligandPart>
        <name>Fe</name>
        <dbReference type="ChEBI" id="CHEBI:18248"/>
    </ligandPart>
</feature>
<evidence type="ECO:0000256" key="8">
    <source>
        <dbReference type="ARBA" id="ARBA00022989"/>
    </source>
</evidence>
<keyword evidence="11 14" id="KW-0503">Monooxygenase</keyword>
<accession>A0A0D0BJV0</accession>
<dbReference type="Proteomes" id="UP000053593">
    <property type="component" value="Unassembled WGS sequence"/>
</dbReference>
<comment type="similarity">
    <text evidence="4 14">Belongs to the cytochrome P450 family.</text>
</comment>
<dbReference type="InterPro" id="IPR050121">
    <property type="entry name" value="Cytochrome_P450_monoxygenase"/>
</dbReference>
<keyword evidence="10 13" id="KW-0408">Iron</keyword>
<evidence type="ECO:0000256" key="9">
    <source>
        <dbReference type="ARBA" id="ARBA00023002"/>
    </source>
</evidence>
<keyword evidence="5 13" id="KW-0349">Heme</keyword>
<evidence type="ECO:0000256" key="5">
    <source>
        <dbReference type="ARBA" id="ARBA00022617"/>
    </source>
</evidence>
<protein>
    <recommendedName>
        <fullName evidence="17">Cytochrome P450</fullName>
    </recommendedName>
</protein>
<keyword evidence="9 14" id="KW-0560">Oxidoreductase</keyword>
<dbReference type="OrthoDB" id="1470350at2759"/>
<evidence type="ECO:0000256" key="1">
    <source>
        <dbReference type="ARBA" id="ARBA00001971"/>
    </source>
</evidence>
<evidence type="ECO:0000313" key="15">
    <source>
        <dbReference type="EMBL" id="KIK54976.1"/>
    </source>
</evidence>
<evidence type="ECO:0000256" key="4">
    <source>
        <dbReference type="ARBA" id="ARBA00010617"/>
    </source>
</evidence>
<dbReference type="AlphaFoldDB" id="A0A0D0BJV0"/>
<dbReference type="Pfam" id="PF00067">
    <property type="entry name" value="p450"/>
    <property type="match status" value="1"/>
</dbReference>
<dbReference type="CDD" id="cd11062">
    <property type="entry name" value="CYP58-like"/>
    <property type="match status" value="1"/>
</dbReference>
<evidence type="ECO:0000313" key="16">
    <source>
        <dbReference type="Proteomes" id="UP000053593"/>
    </source>
</evidence>
<evidence type="ECO:0008006" key="17">
    <source>
        <dbReference type="Google" id="ProtNLM"/>
    </source>
</evidence>
<dbReference type="PRINTS" id="PR00385">
    <property type="entry name" value="P450"/>
</dbReference>
<dbReference type="InterPro" id="IPR002401">
    <property type="entry name" value="Cyt_P450_E_grp-I"/>
</dbReference>
<dbReference type="GO" id="GO:0005506">
    <property type="term" value="F:iron ion binding"/>
    <property type="evidence" value="ECO:0007669"/>
    <property type="project" value="InterPro"/>
</dbReference>
<keyword evidence="7 13" id="KW-0479">Metal-binding</keyword>
<keyword evidence="6" id="KW-0812">Transmembrane</keyword>
<dbReference type="Gene3D" id="1.10.630.10">
    <property type="entry name" value="Cytochrome P450"/>
    <property type="match status" value="1"/>
</dbReference>
<dbReference type="PANTHER" id="PTHR24305">
    <property type="entry name" value="CYTOCHROME P450"/>
    <property type="match status" value="1"/>
</dbReference>
<evidence type="ECO:0000256" key="13">
    <source>
        <dbReference type="PIRSR" id="PIRSR602401-1"/>
    </source>
</evidence>
<evidence type="ECO:0000256" key="14">
    <source>
        <dbReference type="RuleBase" id="RU000461"/>
    </source>
</evidence>
<dbReference type="GO" id="GO:0004497">
    <property type="term" value="F:monooxygenase activity"/>
    <property type="evidence" value="ECO:0007669"/>
    <property type="project" value="UniProtKB-KW"/>
</dbReference>
<comment type="subcellular location">
    <subcellularLocation>
        <location evidence="2">Membrane</location>
    </subcellularLocation>
</comment>
<dbReference type="EMBL" id="KN834810">
    <property type="protein sequence ID" value="KIK54976.1"/>
    <property type="molecule type" value="Genomic_DNA"/>
</dbReference>
<dbReference type="PRINTS" id="PR00463">
    <property type="entry name" value="EP450I"/>
</dbReference>
<dbReference type="InterPro" id="IPR017972">
    <property type="entry name" value="Cyt_P450_CS"/>
</dbReference>
<comment type="pathway">
    <text evidence="3">Secondary metabolite biosynthesis; terpenoid biosynthesis.</text>
</comment>
<keyword evidence="12" id="KW-0472">Membrane</keyword>
<evidence type="ECO:0000256" key="10">
    <source>
        <dbReference type="ARBA" id="ARBA00023004"/>
    </source>
</evidence>
<dbReference type="GO" id="GO:0016020">
    <property type="term" value="C:membrane"/>
    <property type="evidence" value="ECO:0007669"/>
    <property type="project" value="UniProtKB-SubCell"/>
</dbReference>
<evidence type="ECO:0000256" key="2">
    <source>
        <dbReference type="ARBA" id="ARBA00004370"/>
    </source>
</evidence>
<keyword evidence="16" id="KW-1185">Reference proteome</keyword>